<comment type="caution">
    <text evidence="1">The sequence shown here is derived from an EMBL/GenBank/DDBJ whole genome shotgun (WGS) entry which is preliminary data.</text>
</comment>
<dbReference type="Proteomes" id="UP001054945">
    <property type="component" value="Unassembled WGS sequence"/>
</dbReference>
<reference evidence="1 2" key="1">
    <citation type="submission" date="2021-06" db="EMBL/GenBank/DDBJ databases">
        <title>Caerostris extrusa draft genome.</title>
        <authorList>
            <person name="Kono N."/>
            <person name="Arakawa K."/>
        </authorList>
    </citation>
    <scope>NUCLEOTIDE SEQUENCE [LARGE SCALE GENOMIC DNA]</scope>
</reference>
<sequence>MNSLLFQQQHRLSHPNCGKGLEPGFIASSNSLSVSKLTAESGVLARFFFKSLSPFPFFIFVGKEVDYLEEGGKSSIPDISGTRFLGVECNKTFFFWEL</sequence>
<name>A0AAV4WMD2_CAEEX</name>
<proteinExistence type="predicted"/>
<keyword evidence="2" id="KW-1185">Reference proteome</keyword>
<protein>
    <submittedName>
        <fullName evidence="1">Uncharacterized protein</fullName>
    </submittedName>
</protein>
<accession>A0AAV4WMD2</accession>
<dbReference type="AlphaFoldDB" id="A0AAV4WMD2"/>
<evidence type="ECO:0000313" key="1">
    <source>
        <dbReference type="EMBL" id="GIY83977.1"/>
    </source>
</evidence>
<evidence type="ECO:0000313" key="2">
    <source>
        <dbReference type="Proteomes" id="UP001054945"/>
    </source>
</evidence>
<gene>
    <name evidence="1" type="ORF">CEXT_408781</name>
</gene>
<dbReference type="EMBL" id="BPLR01016452">
    <property type="protein sequence ID" value="GIY83977.1"/>
    <property type="molecule type" value="Genomic_DNA"/>
</dbReference>
<organism evidence="1 2">
    <name type="scientific">Caerostris extrusa</name>
    <name type="common">Bark spider</name>
    <name type="synonym">Caerostris bankana</name>
    <dbReference type="NCBI Taxonomy" id="172846"/>
    <lineage>
        <taxon>Eukaryota</taxon>
        <taxon>Metazoa</taxon>
        <taxon>Ecdysozoa</taxon>
        <taxon>Arthropoda</taxon>
        <taxon>Chelicerata</taxon>
        <taxon>Arachnida</taxon>
        <taxon>Araneae</taxon>
        <taxon>Araneomorphae</taxon>
        <taxon>Entelegynae</taxon>
        <taxon>Araneoidea</taxon>
        <taxon>Araneidae</taxon>
        <taxon>Caerostris</taxon>
    </lineage>
</organism>